<dbReference type="OrthoDB" id="9807558at2"/>
<dbReference type="SUPFAM" id="SSF46785">
    <property type="entry name" value="Winged helix' DNA-binding domain"/>
    <property type="match status" value="1"/>
</dbReference>
<dbReference type="PROSITE" id="PS51077">
    <property type="entry name" value="HTH_ICLR"/>
    <property type="match status" value="1"/>
</dbReference>
<name>A0A193FG38_9BORD</name>
<gene>
    <name evidence="6" type="ORF">BAU06_10945</name>
    <name evidence="7" type="ORF">BAU08_11145</name>
</gene>
<dbReference type="KEGG" id="bbro:BAU06_10945"/>
<dbReference type="InterPro" id="IPR036390">
    <property type="entry name" value="WH_DNA-bd_sf"/>
</dbReference>
<dbReference type="Gene3D" id="3.30.450.40">
    <property type="match status" value="1"/>
</dbReference>
<dbReference type="EMBL" id="CP016171">
    <property type="protein sequence ID" value="ANN71804.1"/>
    <property type="molecule type" value="Genomic_DNA"/>
</dbReference>
<dbReference type="InterPro" id="IPR029016">
    <property type="entry name" value="GAF-like_dom_sf"/>
</dbReference>
<sequence>MSTTAQPAASQDRVLLVLATLAQWNGPVTAQQLAEATGLPRSSLYRQLARLKHWGFVQEEDGSYAPGPMGLQLAQGFDASSSLVHLARMDMQRLVHQSHESVGLIVAVNDRAICLDMLESPQALRCSFEKGRSVPLRKGATAKCLLAHLPAARRDALLDAWQGDPPDPQLPDRASLAAIRKAGYACSQNEVDEGVWGASAPLFGPGQRLAACMTLMAPTSRALPRADELIQMVVVAAARVSRLLSLT</sequence>
<dbReference type="InterPro" id="IPR011991">
    <property type="entry name" value="ArsR-like_HTH"/>
</dbReference>
<dbReference type="InterPro" id="IPR014757">
    <property type="entry name" value="Tscrpt_reg_IclR_C"/>
</dbReference>
<dbReference type="STRING" id="463025.BAU08_11145"/>
<evidence type="ECO:0000259" key="4">
    <source>
        <dbReference type="PROSITE" id="PS51077"/>
    </source>
</evidence>
<dbReference type="SUPFAM" id="SSF55781">
    <property type="entry name" value="GAF domain-like"/>
    <property type="match status" value="1"/>
</dbReference>
<reference evidence="8 9" key="1">
    <citation type="submission" date="2016-06" db="EMBL/GenBank/DDBJ databases">
        <title>Complete genome sequences of Bordetella bronchialis and Bordetella flabilis.</title>
        <authorList>
            <person name="LiPuma J.J."/>
            <person name="Spilker T."/>
        </authorList>
    </citation>
    <scope>NUCLEOTIDE SEQUENCE [LARGE SCALE GENOMIC DNA]</scope>
    <source>
        <strain evidence="7 9">AU17976</strain>
        <strain evidence="6 8">AU3182</strain>
    </source>
</reference>
<evidence type="ECO:0000313" key="7">
    <source>
        <dbReference type="EMBL" id="ANN71804.1"/>
    </source>
</evidence>
<evidence type="ECO:0000313" key="9">
    <source>
        <dbReference type="Proteomes" id="UP000092213"/>
    </source>
</evidence>
<dbReference type="Proteomes" id="UP000091897">
    <property type="component" value="Chromosome"/>
</dbReference>
<organism evidence="7 9">
    <name type="scientific">Bordetella bronchialis</name>
    <dbReference type="NCBI Taxonomy" id="463025"/>
    <lineage>
        <taxon>Bacteria</taxon>
        <taxon>Pseudomonadati</taxon>
        <taxon>Pseudomonadota</taxon>
        <taxon>Betaproteobacteria</taxon>
        <taxon>Burkholderiales</taxon>
        <taxon>Alcaligenaceae</taxon>
        <taxon>Bordetella</taxon>
    </lineage>
</organism>
<dbReference type="GO" id="GO:0045892">
    <property type="term" value="P:negative regulation of DNA-templated transcription"/>
    <property type="evidence" value="ECO:0007669"/>
    <property type="project" value="TreeGrafter"/>
</dbReference>
<dbReference type="Pfam" id="PF09339">
    <property type="entry name" value="HTH_IclR"/>
    <property type="match status" value="1"/>
</dbReference>
<evidence type="ECO:0000256" key="3">
    <source>
        <dbReference type="ARBA" id="ARBA00023163"/>
    </source>
</evidence>
<feature type="domain" description="IclR-ED" evidence="5">
    <location>
        <begin position="69"/>
        <end position="246"/>
    </location>
</feature>
<evidence type="ECO:0000313" key="8">
    <source>
        <dbReference type="Proteomes" id="UP000091897"/>
    </source>
</evidence>
<dbReference type="InterPro" id="IPR050707">
    <property type="entry name" value="HTH_MetabolicPath_Reg"/>
</dbReference>
<dbReference type="RefSeq" id="WP_066348650.1">
    <property type="nucleotide sequence ID" value="NZ_CBCSFJ010000028.1"/>
</dbReference>
<evidence type="ECO:0000256" key="2">
    <source>
        <dbReference type="ARBA" id="ARBA00023125"/>
    </source>
</evidence>
<keyword evidence="2" id="KW-0238">DNA-binding</keyword>
<evidence type="ECO:0000259" key="5">
    <source>
        <dbReference type="PROSITE" id="PS51078"/>
    </source>
</evidence>
<keyword evidence="8" id="KW-1185">Reference proteome</keyword>
<accession>A0A193FG38</accession>
<dbReference type="AlphaFoldDB" id="A0A193FG38"/>
<dbReference type="Gene3D" id="1.10.10.10">
    <property type="entry name" value="Winged helix-like DNA-binding domain superfamily/Winged helix DNA-binding domain"/>
    <property type="match status" value="1"/>
</dbReference>
<dbReference type="InterPro" id="IPR036388">
    <property type="entry name" value="WH-like_DNA-bd_sf"/>
</dbReference>
<protein>
    <submittedName>
        <fullName evidence="7">IclR family transcriptional regulator</fullName>
    </submittedName>
</protein>
<dbReference type="SMART" id="SM00346">
    <property type="entry name" value="HTH_ICLR"/>
    <property type="match status" value="1"/>
</dbReference>
<dbReference type="GO" id="GO:0003700">
    <property type="term" value="F:DNA-binding transcription factor activity"/>
    <property type="evidence" value="ECO:0007669"/>
    <property type="project" value="TreeGrafter"/>
</dbReference>
<evidence type="ECO:0000313" key="6">
    <source>
        <dbReference type="EMBL" id="ANN66727.1"/>
    </source>
</evidence>
<evidence type="ECO:0000256" key="1">
    <source>
        <dbReference type="ARBA" id="ARBA00023015"/>
    </source>
</evidence>
<dbReference type="InterPro" id="IPR005471">
    <property type="entry name" value="Tscrpt_reg_IclR_N"/>
</dbReference>
<dbReference type="Proteomes" id="UP000092213">
    <property type="component" value="Chromosome"/>
</dbReference>
<dbReference type="CDD" id="cd00090">
    <property type="entry name" value="HTH_ARSR"/>
    <property type="match status" value="1"/>
</dbReference>
<keyword evidence="3" id="KW-0804">Transcription</keyword>
<keyword evidence="1" id="KW-0805">Transcription regulation</keyword>
<feature type="domain" description="HTH iclR-type" evidence="4">
    <location>
        <begin position="8"/>
        <end position="68"/>
    </location>
</feature>
<dbReference type="EMBL" id="CP016170">
    <property type="protein sequence ID" value="ANN66727.1"/>
    <property type="molecule type" value="Genomic_DNA"/>
</dbReference>
<dbReference type="PANTHER" id="PTHR30136:SF24">
    <property type="entry name" value="HTH-TYPE TRANSCRIPTIONAL REPRESSOR ALLR"/>
    <property type="match status" value="1"/>
</dbReference>
<dbReference type="Pfam" id="PF01614">
    <property type="entry name" value="IclR_C"/>
    <property type="match status" value="1"/>
</dbReference>
<dbReference type="PANTHER" id="PTHR30136">
    <property type="entry name" value="HELIX-TURN-HELIX TRANSCRIPTIONAL REGULATOR, ICLR FAMILY"/>
    <property type="match status" value="1"/>
</dbReference>
<dbReference type="PROSITE" id="PS51078">
    <property type="entry name" value="ICLR_ED"/>
    <property type="match status" value="1"/>
</dbReference>
<proteinExistence type="predicted"/>
<dbReference type="GO" id="GO:0003677">
    <property type="term" value="F:DNA binding"/>
    <property type="evidence" value="ECO:0007669"/>
    <property type="project" value="UniProtKB-KW"/>
</dbReference>